<proteinExistence type="predicted"/>
<reference evidence="1" key="1">
    <citation type="journal article" date="2014" name="Front. Microbiol.">
        <title>High frequency of phylogenetically diverse reductive dehalogenase-homologous genes in deep subseafloor sedimentary metagenomes.</title>
        <authorList>
            <person name="Kawai M."/>
            <person name="Futagami T."/>
            <person name="Toyoda A."/>
            <person name="Takaki Y."/>
            <person name="Nishi S."/>
            <person name="Hori S."/>
            <person name="Arai W."/>
            <person name="Tsubouchi T."/>
            <person name="Morono Y."/>
            <person name="Uchiyama I."/>
            <person name="Ito T."/>
            <person name="Fujiyama A."/>
            <person name="Inagaki F."/>
            <person name="Takami H."/>
        </authorList>
    </citation>
    <scope>NUCLEOTIDE SEQUENCE</scope>
    <source>
        <strain evidence="1">Expedition CK06-06</strain>
    </source>
</reference>
<comment type="caution">
    <text evidence="1">The sequence shown here is derived from an EMBL/GenBank/DDBJ whole genome shotgun (WGS) entry which is preliminary data.</text>
</comment>
<feature type="non-terminal residue" evidence="1">
    <location>
        <position position="288"/>
    </location>
</feature>
<accession>X1STS7</accession>
<gene>
    <name evidence="1" type="ORF">S12H4_27302</name>
</gene>
<dbReference type="AlphaFoldDB" id="X1STS7"/>
<protein>
    <submittedName>
        <fullName evidence="1">Uncharacterized protein</fullName>
    </submittedName>
</protein>
<evidence type="ECO:0000313" key="1">
    <source>
        <dbReference type="EMBL" id="GAI96358.1"/>
    </source>
</evidence>
<dbReference type="EMBL" id="BARW01015574">
    <property type="protein sequence ID" value="GAI96358.1"/>
    <property type="molecule type" value="Genomic_DNA"/>
</dbReference>
<sequence length="288" mass="32369">RFECFFTGNTGKIDEDYWNSCGNGTIVIKFYANNSFGNIGYKEVVIYRDIYFPFLEVFSPTQNQVFGNAPPTFNFSISSIAIHSMWYSLNGLENIIIFDTFGFIEPTAWDVCGNGSVSIIFYVNNTYGQINSKEVIVEKNIRTPEIVILSPQNSTLFGIETINYEISVIDPDLETIWYTLNGVFAEIILQNQGHVDQILWDMCGNGTVIIGFFANNSLGNIGYTAVTVHRDIYYPFIEIVAPVPNQFCGTIAPSFNFTVSTLALDTLWYTVNESAHNIVIMSEGLLDQ</sequence>
<name>X1STS7_9ZZZZ</name>
<feature type="non-terminal residue" evidence="1">
    <location>
        <position position="1"/>
    </location>
</feature>
<organism evidence="1">
    <name type="scientific">marine sediment metagenome</name>
    <dbReference type="NCBI Taxonomy" id="412755"/>
    <lineage>
        <taxon>unclassified sequences</taxon>
        <taxon>metagenomes</taxon>
        <taxon>ecological metagenomes</taxon>
    </lineage>
</organism>